<dbReference type="InterPro" id="IPR051061">
    <property type="entry name" value="Zinc_finger_trans_reg"/>
</dbReference>
<keyword evidence="3 8" id="KW-0863">Zinc-finger</keyword>
<evidence type="ECO:0000256" key="5">
    <source>
        <dbReference type="ARBA" id="ARBA00023015"/>
    </source>
</evidence>
<comment type="subcellular location">
    <subcellularLocation>
        <location evidence="1">Nucleus</location>
    </subcellularLocation>
</comment>
<dbReference type="PANTHER" id="PTHR46179:SF13">
    <property type="entry name" value="C2H2-TYPE DOMAIN-CONTAINING PROTEIN"/>
    <property type="match status" value="1"/>
</dbReference>
<keyword evidence="6" id="KW-0804">Transcription</keyword>
<dbReference type="Proteomes" id="UP001610432">
    <property type="component" value="Unassembled WGS sequence"/>
</dbReference>
<feature type="domain" description="C2H2-type" evidence="10">
    <location>
        <begin position="437"/>
        <end position="464"/>
    </location>
</feature>
<feature type="region of interest" description="Disordered" evidence="9">
    <location>
        <begin position="526"/>
        <end position="578"/>
    </location>
</feature>
<proteinExistence type="predicted"/>
<feature type="region of interest" description="Disordered" evidence="9">
    <location>
        <begin position="123"/>
        <end position="168"/>
    </location>
</feature>
<evidence type="ECO:0000256" key="7">
    <source>
        <dbReference type="ARBA" id="ARBA00023242"/>
    </source>
</evidence>
<dbReference type="SMART" id="SM00355">
    <property type="entry name" value="ZnF_C2H2"/>
    <property type="match status" value="3"/>
</dbReference>
<dbReference type="PROSITE" id="PS50157">
    <property type="entry name" value="ZINC_FINGER_C2H2_2"/>
    <property type="match status" value="1"/>
</dbReference>
<gene>
    <name evidence="11" type="ORF">BJX67DRAFT_154161</name>
</gene>
<dbReference type="EMBL" id="JBFXLQ010000029">
    <property type="protein sequence ID" value="KAL2865745.1"/>
    <property type="molecule type" value="Genomic_DNA"/>
</dbReference>
<evidence type="ECO:0000256" key="1">
    <source>
        <dbReference type="ARBA" id="ARBA00004123"/>
    </source>
</evidence>
<dbReference type="InterPro" id="IPR013087">
    <property type="entry name" value="Znf_C2H2_type"/>
</dbReference>
<keyword evidence="4" id="KW-0862">Zinc</keyword>
<evidence type="ECO:0000313" key="12">
    <source>
        <dbReference type="Proteomes" id="UP001610432"/>
    </source>
</evidence>
<feature type="compositionally biased region" description="Low complexity" evidence="9">
    <location>
        <begin position="158"/>
        <end position="168"/>
    </location>
</feature>
<feature type="region of interest" description="Disordered" evidence="9">
    <location>
        <begin position="412"/>
        <end position="432"/>
    </location>
</feature>
<dbReference type="RefSeq" id="XP_070884724.1">
    <property type="nucleotide sequence ID" value="XM_071024830.1"/>
</dbReference>
<accession>A0ABR4LMG5</accession>
<feature type="compositionally biased region" description="Basic and acidic residues" evidence="9">
    <location>
        <begin position="123"/>
        <end position="135"/>
    </location>
</feature>
<evidence type="ECO:0000313" key="11">
    <source>
        <dbReference type="EMBL" id="KAL2865745.1"/>
    </source>
</evidence>
<reference evidence="11 12" key="1">
    <citation type="submission" date="2024-07" db="EMBL/GenBank/DDBJ databases">
        <title>Section-level genome sequencing and comparative genomics of Aspergillus sections Usti and Cavernicolus.</title>
        <authorList>
            <consortium name="Lawrence Berkeley National Laboratory"/>
            <person name="Nybo J.L."/>
            <person name="Vesth T.C."/>
            <person name="Theobald S."/>
            <person name="Frisvad J.C."/>
            <person name="Larsen T.O."/>
            <person name="Kjaerboelling I."/>
            <person name="Rothschild-Mancinelli K."/>
            <person name="Lyhne E.K."/>
            <person name="Kogle M.E."/>
            <person name="Barry K."/>
            <person name="Clum A."/>
            <person name="Na H."/>
            <person name="Ledsgaard L."/>
            <person name="Lin J."/>
            <person name="Lipzen A."/>
            <person name="Kuo A."/>
            <person name="Riley R."/>
            <person name="Mondo S."/>
            <person name="Labutti K."/>
            <person name="Haridas S."/>
            <person name="Pangalinan J."/>
            <person name="Salamov A.A."/>
            <person name="Simmons B.A."/>
            <person name="Magnuson J.K."/>
            <person name="Chen J."/>
            <person name="Drula E."/>
            <person name="Henrissat B."/>
            <person name="Wiebenga A."/>
            <person name="Lubbers R.J."/>
            <person name="Gomes A.C."/>
            <person name="Macurrencykelacurrency M.R."/>
            <person name="Stajich J."/>
            <person name="Grigoriev I.V."/>
            <person name="Mortensen U.H."/>
            <person name="De Vries R.P."/>
            <person name="Baker S.E."/>
            <person name="Andersen M.R."/>
        </authorList>
    </citation>
    <scope>NUCLEOTIDE SEQUENCE [LARGE SCALE GENOMIC DNA]</scope>
    <source>
        <strain evidence="11 12">CBS 449.75</strain>
    </source>
</reference>
<protein>
    <recommendedName>
        <fullName evidence="10">C2H2-type domain-containing protein</fullName>
    </recommendedName>
</protein>
<evidence type="ECO:0000256" key="2">
    <source>
        <dbReference type="ARBA" id="ARBA00022723"/>
    </source>
</evidence>
<evidence type="ECO:0000259" key="10">
    <source>
        <dbReference type="PROSITE" id="PS50157"/>
    </source>
</evidence>
<evidence type="ECO:0000256" key="8">
    <source>
        <dbReference type="PROSITE-ProRule" id="PRU00042"/>
    </source>
</evidence>
<evidence type="ECO:0000256" key="6">
    <source>
        <dbReference type="ARBA" id="ARBA00023163"/>
    </source>
</evidence>
<keyword evidence="12" id="KW-1185">Reference proteome</keyword>
<keyword evidence="2" id="KW-0479">Metal-binding</keyword>
<sequence length="724" mass="80604">MSSVQDCDSIRAHPRRRPLRPSRPSLVPSEEQSPSSPSRLRLRKGQTFHPSLLRSSGRDPLVPVLPRRSPTCPGALEAIAAGQQRMADILDRLDLDSFTSSASTEENDDLPVPKGLLQLHLESQARKEGSHEPRSRQPSPMPKERSRKAQRAHDHASDSGLGSSISSCRSTSSNKGTWSWTDVFAFGFANNLPVKAGQLSRGKNTNLASFRSQSAITRSISAVEAESAQKHKLSADGRTEIEKHILGPLLETEGLKAFRPLLEDVRQQIKDERISCLRDLEKTVFSLAPDVKTSDAAYVRFCQHTILCLGQTVSSLNGRDLCLPTDKQYNNGYFVDLLEQVTRFKRIRDEWRKRIEEGEPAKNPELILEGGMSKNGRPLELVVERDGELVSLRTGKPYDENAIPSMKRSLSAASVDEGAQRSMARRKKNAPPMNINKKCKDCNKVFARPCDLTKHEKSHTRPFKCPVVSCKYHTKGWATEKEAERHYNDKHSDSPRLYSCQFESCSYKSKRESNCKQHMEKTHGWVYTRSKNNGRTKRASTQQSPTPSGSSVHPKQDFSTWSMTPPSEAPEFKQEPTGWDLAPTPETPEFSFNAFQAPMTGMPTPITGSVDAITPTTGTINSPSEPFDPVPEPTAFSIHDIFPDMKATDGLLFNELDFPDLTNPPNMFQDPLGGYGDFGMQTQGMNYGDVQVQQPQFEDDSAGFLLDVYNDMHSYGINPGPGGL</sequence>
<organism evidence="11 12">
    <name type="scientific">Aspergillus lucknowensis</name>
    <dbReference type="NCBI Taxonomy" id="176173"/>
    <lineage>
        <taxon>Eukaryota</taxon>
        <taxon>Fungi</taxon>
        <taxon>Dikarya</taxon>
        <taxon>Ascomycota</taxon>
        <taxon>Pezizomycotina</taxon>
        <taxon>Eurotiomycetes</taxon>
        <taxon>Eurotiomycetidae</taxon>
        <taxon>Eurotiales</taxon>
        <taxon>Aspergillaceae</taxon>
        <taxon>Aspergillus</taxon>
        <taxon>Aspergillus subgen. Nidulantes</taxon>
    </lineage>
</organism>
<comment type="caution">
    <text evidence="11">The sequence shown here is derived from an EMBL/GenBank/DDBJ whole genome shotgun (WGS) entry which is preliminary data.</text>
</comment>
<name>A0ABR4LMG5_9EURO</name>
<keyword evidence="7" id="KW-0539">Nucleus</keyword>
<feature type="region of interest" description="Disordered" evidence="9">
    <location>
        <begin position="1"/>
        <end position="71"/>
    </location>
</feature>
<evidence type="ECO:0000256" key="4">
    <source>
        <dbReference type="ARBA" id="ARBA00022833"/>
    </source>
</evidence>
<dbReference type="PROSITE" id="PS00028">
    <property type="entry name" value="ZINC_FINGER_C2H2_1"/>
    <property type="match status" value="1"/>
</dbReference>
<evidence type="ECO:0000256" key="9">
    <source>
        <dbReference type="SAM" id="MobiDB-lite"/>
    </source>
</evidence>
<dbReference type="Gene3D" id="3.30.160.60">
    <property type="entry name" value="Classic Zinc Finger"/>
    <property type="match status" value="1"/>
</dbReference>
<feature type="compositionally biased region" description="Low complexity" evidence="9">
    <location>
        <begin position="22"/>
        <end position="39"/>
    </location>
</feature>
<keyword evidence="5" id="KW-0805">Transcription regulation</keyword>
<feature type="compositionally biased region" description="Low complexity" evidence="9">
    <location>
        <begin position="540"/>
        <end position="551"/>
    </location>
</feature>
<evidence type="ECO:0000256" key="3">
    <source>
        <dbReference type="ARBA" id="ARBA00022771"/>
    </source>
</evidence>
<dbReference type="GeneID" id="98139902"/>
<dbReference type="PANTHER" id="PTHR46179">
    <property type="entry name" value="ZINC FINGER PROTEIN"/>
    <property type="match status" value="1"/>
</dbReference>